<proteinExistence type="predicted"/>
<dbReference type="GO" id="GO:0005635">
    <property type="term" value="C:nuclear envelope"/>
    <property type="evidence" value="ECO:0007669"/>
    <property type="project" value="UniProtKB-ARBA"/>
</dbReference>
<dbReference type="Gene3D" id="2.60.120.260">
    <property type="entry name" value="Galactose-binding domain-like"/>
    <property type="match status" value="1"/>
</dbReference>
<protein>
    <recommendedName>
        <fullName evidence="5">SUN domain-containing protein</fullName>
    </recommendedName>
</protein>
<dbReference type="GO" id="GO:0016020">
    <property type="term" value="C:membrane"/>
    <property type="evidence" value="ECO:0007669"/>
    <property type="project" value="UniProtKB-SubCell"/>
</dbReference>
<dbReference type="PANTHER" id="PTHR12911:SF8">
    <property type="entry name" value="KLAROID PROTEIN-RELATED"/>
    <property type="match status" value="1"/>
</dbReference>
<dbReference type="InterPro" id="IPR012919">
    <property type="entry name" value="SUN_dom"/>
</dbReference>
<name>A0AA39NN44_9AGAR</name>
<dbReference type="EMBL" id="JAUEPR010000068">
    <property type="protein sequence ID" value="KAK0468706.1"/>
    <property type="molecule type" value="Genomic_DNA"/>
</dbReference>
<organism evidence="6 7">
    <name type="scientific">Armillaria novae-zelandiae</name>
    <dbReference type="NCBI Taxonomy" id="153914"/>
    <lineage>
        <taxon>Eukaryota</taxon>
        <taxon>Fungi</taxon>
        <taxon>Dikarya</taxon>
        <taxon>Basidiomycota</taxon>
        <taxon>Agaricomycotina</taxon>
        <taxon>Agaricomycetes</taxon>
        <taxon>Agaricomycetidae</taxon>
        <taxon>Agaricales</taxon>
        <taxon>Marasmiineae</taxon>
        <taxon>Physalacriaceae</taxon>
        <taxon>Armillaria</taxon>
    </lineage>
</organism>
<dbReference type="InterPro" id="IPR045119">
    <property type="entry name" value="SUN1-5"/>
</dbReference>
<evidence type="ECO:0000256" key="2">
    <source>
        <dbReference type="ARBA" id="ARBA00022692"/>
    </source>
</evidence>
<accession>A0AA39NN44</accession>
<evidence type="ECO:0000256" key="3">
    <source>
        <dbReference type="ARBA" id="ARBA00022989"/>
    </source>
</evidence>
<keyword evidence="4" id="KW-0472">Membrane</keyword>
<evidence type="ECO:0000256" key="4">
    <source>
        <dbReference type="ARBA" id="ARBA00023136"/>
    </source>
</evidence>
<keyword evidence="7" id="KW-1185">Reference proteome</keyword>
<dbReference type="PROSITE" id="PS51469">
    <property type="entry name" value="SUN"/>
    <property type="match status" value="1"/>
</dbReference>
<gene>
    <name evidence="6" type="ORF">IW261DRAFT_1426216</name>
</gene>
<dbReference type="AlphaFoldDB" id="A0AA39NN44"/>
<sequence length="310" mass="34114">MAKSMMGSTVGVLHIPPNPLLLLIVHSGFWANVVSTVGCLNPHHSGLSDIFQDTTAYSKPLYRRIYISGSLCVEEYEKLLNESAALIQSVIFATAPPAPPVPQQDHALLSNGAKVIAELTSITYLLDRLPLSSRIKLSMFGTDPCLACIASPKVIFRENEEHCWSFKGNHGHVSIKLLNRIHPTHFVAHGPPPLLPSSDDVCKQSPRHIVLWGRIKESDTRSGNYTQSDLTLANRFHSSSRRIPQSLSMAWFLKLATYEYPFNDPSSFQDVSLSSNISIGALTIEVTDNWGGNVTCLHRMGILGVISTET</sequence>
<feature type="domain" description="SUN" evidence="5">
    <location>
        <begin position="112"/>
        <end position="307"/>
    </location>
</feature>
<comment type="subcellular location">
    <subcellularLocation>
        <location evidence="1">Membrane</location>
    </subcellularLocation>
</comment>
<keyword evidence="3" id="KW-1133">Transmembrane helix</keyword>
<dbReference type="Proteomes" id="UP001175227">
    <property type="component" value="Unassembled WGS sequence"/>
</dbReference>
<evidence type="ECO:0000259" key="5">
    <source>
        <dbReference type="PROSITE" id="PS51469"/>
    </source>
</evidence>
<evidence type="ECO:0000313" key="7">
    <source>
        <dbReference type="Proteomes" id="UP001175227"/>
    </source>
</evidence>
<keyword evidence="2" id="KW-0812">Transmembrane</keyword>
<comment type="caution">
    <text evidence="6">The sequence shown here is derived from an EMBL/GenBank/DDBJ whole genome shotgun (WGS) entry which is preliminary data.</text>
</comment>
<reference evidence="6" key="1">
    <citation type="submission" date="2023-06" db="EMBL/GenBank/DDBJ databases">
        <authorList>
            <consortium name="Lawrence Berkeley National Laboratory"/>
            <person name="Ahrendt S."/>
            <person name="Sahu N."/>
            <person name="Indic B."/>
            <person name="Wong-Bajracharya J."/>
            <person name="Merenyi Z."/>
            <person name="Ke H.-M."/>
            <person name="Monk M."/>
            <person name="Kocsube S."/>
            <person name="Drula E."/>
            <person name="Lipzen A."/>
            <person name="Balint B."/>
            <person name="Henrissat B."/>
            <person name="Andreopoulos B."/>
            <person name="Martin F.M."/>
            <person name="Harder C.B."/>
            <person name="Rigling D."/>
            <person name="Ford K.L."/>
            <person name="Foster G.D."/>
            <person name="Pangilinan J."/>
            <person name="Papanicolaou A."/>
            <person name="Barry K."/>
            <person name="LaButti K."/>
            <person name="Viragh M."/>
            <person name="Koriabine M."/>
            <person name="Yan M."/>
            <person name="Riley R."/>
            <person name="Champramary S."/>
            <person name="Plett K.L."/>
            <person name="Tsai I.J."/>
            <person name="Slot J."/>
            <person name="Sipos G."/>
            <person name="Plett J."/>
            <person name="Nagy L.G."/>
            <person name="Grigoriev I.V."/>
        </authorList>
    </citation>
    <scope>NUCLEOTIDE SEQUENCE</scope>
    <source>
        <strain evidence="6">ICMP 16352</strain>
    </source>
</reference>
<evidence type="ECO:0000313" key="6">
    <source>
        <dbReference type="EMBL" id="KAK0468706.1"/>
    </source>
</evidence>
<dbReference type="PANTHER" id="PTHR12911">
    <property type="entry name" value="SAD1/UNC-84-LIKE PROTEIN-RELATED"/>
    <property type="match status" value="1"/>
</dbReference>
<dbReference type="GO" id="GO:0043495">
    <property type="term" value="F:protein-membrane adaptor activity"/>
    <property type="evidence" value="ECO:0007669"/>
    <property type="project" value="TreeGrafter"/>
</dbReference>
<evidence type="ECO:0000256" key="1">
    <source>
        <dbReference type="ARBA" id="ARBA00004370"/>
    </source>
</evidence>